<evidence type="ECO:0000313" key="2">
    <source>
        <dbReference type="EMBL" id="KIO47194.1"/>
    </source>
</evidence>
<dbReference type="PANTHER" id="PTHR34472:SF1">
    <property type="entry name" value="SULFUR CARRIER PROTEIN THIS"/>
    <property type="match status" value="1"/>
</dbReference>
<comment type="caution">
    <text evidence="1">The sequence shown here is derived from an EMBL/GenBank/DDBJ whole genome shotgun (WGS) entry which is preliminary data.</text>
</comment>
<accession>A0A0C3MCI6</accession>
<dbReference type="NCBIfam" id="TIGR01683">
    <property type="entry name" value="thiS"/>
    <property type="match status" value="1"/>
</dbReference>
<dbReference type="Proteomes" id="UP000031937">
    <property type="component" value="Unassembled WGS sequence"/>
</dbReference>
<keyword evidence="4" id="KW-1185">Reference proteome</keyword>
<dbReference type="SUPFAM" id="SSF54285">
    <property type="entry name" value="MoaD/ThiS"/>
    <property type="match status" value="1"/>
</dbReference>
<dbReference type="PANTHER" id="PTHR34472">
    <property type="entry name" value="SULFUR CARRIER PROTEIN THIS"/>
    <property type="match status" value="1"/>
</dbReference>
<organism evidence="1 4">
    <name type="scientific">Sanguibacteroides justesenii</name>
    <dbReference type="NCBI Taxonomy" id="1547597"/>
    <lineage>
        <taxon>Bacteria</taxon>
        <taxon>Pseudomonadati</taxon>
        <taxon>Bacteroidota</taxon>
        <taxon>Bacteroidia</taxon>
        <taxon>Bacteroidales</taxon>
        <taxon>Porphyromonadaceae</taxon>
        <taxon>Sanguibacteroides</taxon>
    </lineage>
</organism>
<dbReference type="OrthoDB" id="1525151at2"/>
<name>A0A0C3MCI6_9PORP</name>
<evidence type="ECO:0000313" key="4">
    <source>
        <dbReference type="Proteomes" id="UP000031980"/>
    </source>
</evidence>
<proteinExistence type="predicted"/>
<evidence type="ECO:0000313" key="3">
    <source>
        <dbReference type="Proteomes" id="UP000031937"/>
    </source>
</evidence>
<sequence length="66" mass="7311">MQIFINDKATHCSPENTLKEVLSNNGIPFENIAVAIDFTVIPKTEWENTKLQDGNKIIIIKAVQGG</sequence>
<dbReference type="Gene3D" id="3.10.20.30">
    <property type="match status" value="1"/>
</dbReference>
<dbReference type="AlphaFoldDB" id="A0A0C3MCI6"/>
<dbReference type="InterPro" id="IPR010035">
    <property type="entry name" value="Thi_S"/>
</dbReference>
<dbReference type="InterPro" id="IPR012675">
    <property type="entry name" value="Beta-grasp_dom_sf"/>
</dbReference>
<reference evidence="1 4" key="1">
    <citation type="submission" date="2014-07" db="EMBL/GenBank/DDBJ databases">
        <title>Porphyromonadaceae bacterium OUH 308042 = ATCC BAA-2681 = DSM 28342 draft genome.</title>
        <authorList>
            <person name="Sydenham T.V."/>
            <person name="Hasman H."/>
            <person name="Justensen U.S."/>
        </authorList>
    </citation>
    <scope>NUCLEOTIDE SEQUENCE [LARGE SCALE GENOMIC DNA]</scope>
    <source>
        <strain evidence="1 4">OUH 308042</strain>
    </source>
</reference>
<gene>
    <name evidence="1" type="ORF">BA92_12290</name>
    <name evidence="2" type="ORF">IE90_00950</name>
</gene>
<dbReference type="EMBL" id="JPIT01000007">
    <property type="protein sequence ID" value="KIO47194.1"/>
    <property type="molecule type" value="Genomic_DNA"/>
</dbReference>
<dbReference type="InterPro" id="IPR003749">
    <property type="entry name" value="ThiS/MoaD-like"/>
</dbReference>
<dbReference type="InterPro" id="IPR016155">
    <property type="entry name" value="Mopterin_synth/thiamin_S_b"/>
</dbReference>
<dbReference type="RefSeq" id="WP_041502030.1">
    <property type="nucleotide sequence ID" value="NZ_JPIT01000007.1"/>
</dbReference>
<evidence type="ECO:0000313" key="1">
    <source>
        <dbReference type="EMBL" id="KIO44148.1"/>
    </source>
</evidence>
<dbReference type="Pfam" id="PF02597">
    <property type="entry name" value="ThiS"/>
    <property type="match status" value="1"/>
</dbReference>
<dbReference type="Proteomes" id="UP000031980">
    <property type="component" value="Unassembled WGS sequence"/>
</dbReference>
<protein>
    <submittedName>
        <fullName evidence="1">Thiamine biosynthesis protein ThiS</fullName>
    </submittedName>
</protein>
<dbReference type="CDD" id="cd00565">
    <property type="entry name" value="Ubl_ThiS"/>
    <property type="match status" value="1"/>
</dbReference>
<reference evidence="2 3" key="2">
    <citation type="submission" date="2014-07" db="EMBL/GenBank/DDBJ databases">
        <title>Porphyromonadaceae bacterium OUH 334697 = ATCC BAA-2682 = DSM 28341 draft genome.</title>
        <authorList>
            <person name="Sydenham T.V."/>
            <person name="Hasman H."/>
            <person name="Justesen U.S."/>
        </authorList>
    </citation>
    <scope>NUCLEOTIDE SEQUENCE [LARGE SCALE GENOMIC DNA]</scope>
    <source>
        <strain evidence="2 3">OUH 334697</strain>
    </source>
</reference>
<dbReference type="EMBL" id="JPIU01000040">
    <property type="protein sequence ID" value="KIO44148.1"/>
    <property type="molecule type" value="Genomic_DNA"/>
</dbReference>